<name>T0YJJ6_9ZZZZ</name>
<dbReference type="EMBL" id="AUZZ01009921">
    <property type="protein sequence ID" value="EQD32087.1"/>
    <property type="molecule type" value="Genomic_DNA"/>
</dbReference>
<dbReference type="SUPFAM" id="SSF51735">
    <property type="entry name" value="NAD(P)-binding Rossmann-fold domains"/>
    <property type="match status" value="1"/>
</dbReference>
<protein>
    <submittedName>
        <fullName evidence="1">UDP-glucose 4-epimerase</fullName>
    </submittedName>
</protein>
<dbReference type="Gene3D" id="3.90.25.10">
    <property type="entry name" value="UDP-galactose 4-epimerase, domain 1"/>
    <property type="match status" value="1"/>
</dbReference>
<comment type="caution">
    <text evidence="1">The sequence shown here is derived from an EMBL/GenBank/DDBJ whole genome shotgun (WGS) entry which is preliminary data.</text>
</comment>
<dbReference type="AlphaFoldDB" id="T0YJJ6"/>
<evidence type="ECO:0000313" key="1">
    <source>
        <dbReference type="EMBL" id="EQD32087.1"/>
    </source>
</evidence>
<reference evidence="1" key="1">
    <citation type="submission" date="2013-08" db="EMBL/GenBank/DDBJ databases">
        <authorList>
            <person name="Mendez C."/>
            <person name="Richter M."/>
            <person name="Ferrer M."/>
            <person name="Sanchez J."/>
        </authorList>
    </citation>
    <scope>NUCLEOTIDE SEQUENCE</scope>
</reference>
<feature type="non-terminal residue" evidence="1">
    <location>
        <position position="1"/>
    </location>
</feature>
<sequence length="92" mass="9939">TGFDRAREPVNVFNLGTTDRIAVRTIAEKVVAAHGGRARIDFTGGPRGWVGDIPQQLLAIDRIRRLGWAPSTDSAGAIDRTIAEMQRESAAP</sequence>
<accession>T0YJJ6</accession>
<gene>
    <name evidence="1" type="ORF">B2A_13692</name>
</gene>
<organism evidence="1">
    <name type="scientific">mine drainage metagenome</name>
    <dbReference type="NCBI Taxonomy" id="410659"/>
    <lineage>
        <taxon>unclassified sequences</taxon>
        <taxon>metagenomes</taxon>
        <taxon>ecological metagenomes</taxon>
    </lineage>
</organism>
<proteinExistence type="predicted"/>
<reference evidence="1" key="2">
    <citation type="journal article" date="2014" name="ISME J.">
        <title>Microbial stratification in low pH oxic and suboxic macroscopic growths along an acid mine drainage.</title>
        <authorList>
            <person name="Mendez-Garcia C."/>
            <person name="Mesa V."/>
            <person name="Sprenger R.R."/>
            <person name="Richter M."/>
            <person name="Diez M.S."/>
            <person name="Solano J."/>
            <person name="Bargiela R."/>
            <person name="Golyshina O.V."/>
            <person name="Manteca A."/>
            <person name="Ramos J.L."/>
            <person name="Gallego J.R."/>
            <person name="Llorente I."/>
            <person name="Martins Dos Santos V.A."/>
            <person name="Jensen O.N."/>
            <person name="Pelaez A.I."/>
            <person name="Sanchez J."/>
            <person name="Ferrer M."/>
        </authorList>
    </citation>
    <scope>NUCLEOTIDE SEQUENCE</scope>
</reference>
<dbReference type="InterPro" id="IPR036291">
    <property type="entry name" value="NAD(P)-bd_dom_sf"/>
</dbReference>